<dbReference type="Proteomes" id="UP000013911">
    <property type="component" value="Unassembled WGS sequence"/>
</dbReference>
<feature type="transmembrane region" description="Helical" evidence="1">
    <location>
        <begin position="52"/>
        <end position="72"/>
    </location>
</feature>
<reference evidence="4 5" key="1">
    <citation type="submission" date="2013-04" db="EMBL/GenBank/DDBJ databases">
        <title>Draft genome of the heavy metal tolerant bacterium Lysinibacillus sphaericus strain OT4b.31.</title>
        <authorList>
            <person name="Pena-Montenegro T.D."/>
            <person name="Dussan J."/>
        </authorList>
    </citation>
    <scope>NUCLEOTIDE SEQUENCE [LARGE SCALE GENOMIC DNA]</scope>
    <source>
        <strain evidence="4 5">OT4b.31</strain>
    </source>
</reference>
<dbReference type="HOGENOM" id="CLU_059161_0_0_9"/>
<dbReference type="PANTHER" id="PTHR37810:SF9">
    <property type="entry name" value="MEMBRANE PROTEIN"/>
    <property type="match status" value="1"/>
</dbReference>
<feature type="transmembrane region" description="Helical" evidence="1">
    <location>
        <begin position="132"/>
        <end position="154"/>
    </location>
</feature>
<feature type="transmembrane region" description="Helical" evidence="1">
    <location>
        <begin position="263"/>
        <end position="284"/>
    </location>
</feature>
<evidence type="ECO:0000313" key="5">
    <source>
        <dbReference type="Proteomes" id="UP000013911"/>
    </source>
</evidence>
<dbReference type="GO" id="GO:0009636">
    <property type="term" value="P:response to toxic substance"/>
    <property type="evidence" value="ECO:0007669"/>
    <property type="project" value="TreeGrafter"/>
</dbReference>
<feature type="transmembrane region" description="Helical" evidence="1">
    <location>
        <begin position="78"/>
        <end position="99"/>
    </location>
</feature>
<dbReference type="Pfam" id="PF07853">
    <property type="entry name" value="DUF1648"/>
    <property type="match status" value="1"/>
</dbReference>
<comment type="caution">
    <text evidence="4">The sequence shown here is derived from an EMBL/GenBank/DDBJ whole genome shotgun (WGS) entry which is preliminary data.</text>
</comment>
<keyword evidence="1" id="KW-1133">Transmembrane helix</keyword>
<feature type="transmembrane region" description="Helical" evidence="1">
    <location>
        <begin position="233"/>
        <end position="251"/>
    </location>
</feature>
<evidence type="ECO:0000256" key="1">
    <source>
        <dbReference type="SAM" id="Phobius"/>
    </source>
</evidence>
<sequence length="359" mass="41709">MRFELAIFIFLTILQAMTPYFTRKTAVFGVFIPEPFVQHHQLLKFKKQYSKWLGSLGGVFTLLQIILLFTSISEGTWIFISFILLYMMLILSSLLYMVYHARTKKLKQKEDWEGHVKTVHVMDVSLRAQDETLLPIFYTVPIIITLALITYTYMHYATIPDVFATHWNAQGEIDGWTEKTWISVIELPLLLLGMQLTYLLLGIGMKGAKIQLSAQEKEASANRERHQRKYGSWYLAAINLGVTILLVVLQYTTIILQNETASYFFPLFIGFMMLTFSGLLLFIWRIRKSNERFDTINTNETVPGDDLYWKWGIFYINKDDPALLIQKKFGIGWTVNLGNKWSFVIILLTLLPILLIIFI</sequence>
<dbReference type="PATRIC" id="fig|1285586.5.peg.2765"/>
<feature type="transmembrane region" description="Helical" evidence="1">
    <location>
        <begin position="341"/>
        <end position="358"/>
    </location>
</feature>
<dbReference type="Pfam" id="PF19124">
    <property type="entry name" value="DUF5808"/>
    <property type="match status" value="1"/>
</dbReference>
<keyword evidence="1" id="KW-0472">Membrane</keyword>
<organism evidence="4 5">
    <name type="scientific">Lysinibacillus sphaericus OT4b.31</name>
    <dbReference type="NCBI Taxonomy" id="1285586"/>
    <lineage>
        <taxon>Bacteria</taxon>
        <taxon>Bacillati</taxon>
        <taxon>Bacillota</taxon>
        <taxon>Bacilli</taxon>
        <taxon>Bacillales</taxon>
        <taxon>Bacillaceae</taxon>
        <taxon>Lysinibacillus</taxon>
    </lineage>
</organism>
<dbReference type="PANTHER" id="PTHR37810">
    <property type="entry name" value="IMMUNITY PROTEIN SDPI"/>
    <property type="match status" value="1"/>
</dbReference>
<dbReference type="AlphaFoldDB" id="R7ZCU7"/>
<proteinExistence type="predicted"/>
<name>R7ZCU7_LYSSH</name>
<dbReference type="InterPro" id="IPR012867">
    <property type="entry name" value="DUF1648"/>
</dbReference>
<evidence type="ECO:0008006" key="6">
    <source>
        <dbReference type="Google" id="ProtNLM"/>
    </source>
</evidence>
<dbReference type="EMBL" id="AQPX01000020">
    <property type="protein sequence ID" value="EON71965.1"/>
    <property type="molecule type" value="Genomic_DNA"/>
</dbReference>
<dbReference type="OrthoDB" id="157646at2"/>
<dbReference type="eggNOG" id="COG4194">
    <property type="taxonomic scope" value="Bacteria"/>
</dbReference>
<dbReference type="InterPro" id="IPR043831">
    <property type="entry name" value="DUF5808"/>
</dbReference>
<evidence type="ECO:0000259" key="2">
    <source>
        <dbReference type="Pfam" id="PF07853"/>
    </source>
</evidence>
<keyword evidence="1" id="KW-0812">Transmembrane</keyword>
<accession>R7ZCU7</accession>
<evidence type="ECO:0000313" key="4">
    <source>
        <dbReference type="EMBL" id="EON71965.1"/>
    </source>
</evidence>
<evidence type="ECO:0000259" key="3">
    <source>
        <dbReference type="Pfam" id="PF19124"/>
    </source>
</evidence>
<protein>
    <recommendedName>
        <fullName evidence="6">DUF1648 domain-containing protein</fullName>
    </recommendedName>
</protein>
<dbReference type="RefSeq" id="WP_010859639.1">
    <property type="nucleotide sequence ID" value="NZ_KB933398.1"/>
</dbReference>
<feature type="transmembrane region" description="Helical" evidence="1">
    <location>
        <begin position="181"/>
        <end position="201"/>
    </location>
</feature>
<gene>
    <name evidence="4" type="ORF">H131_13513</name>
</gene>
<feature type="domain" description="DUF1648" evidence="2">
    <location>
        <begin position="143"/>
        <end position="191"/>
    </location>
</feature>
<feature type="domain" description="DUF5808" evidence="3">
    <location>
        <begin position="318"/>
        <end position="342"/>
    </location>
</feature>
<feature type="transmembrane region" description="Helical" evidence="1">
    <location>
        <begin position="6"/>
        <end position="32"/>
    </location>
</feature>